<dbReference type="PANTHER" id="PTHR12592:SF0">
    <property type="entry name" value="ATP-DEPENDENT (S)-NAD(P)H-HYDRATE DEHYDRATASE"/>
    <property type="match status" value="1"/>
</dbReference>
<dbReference type="AlphaFoldDB" id="A0A351RBW6"/>
<evidence type="ECO:0000256" key="1">
    <source>
        <dbReference type="ARBA" id="ARBA00022741"/>
    </source>
</evidence>
<dbReference type="GO" id="GO:0052856">
    <property type="term" value="F:NAD(P)HX epimerase activity"/>
    <property type="evidence" value="ECO:0007669"/>
    <property type="project" value="TreeGrafter"/>
</dbReference>
<dbReference type="Proteomes" id="UP000264313">
    <property type="component" value="Unassembled WGS sequence"/>
</dbReference>
<gene>
    <name evidence="7" type="ORF">DCW48_08250</name>
</gene>
<dbReference type="NCBIfam" id="TIGR00196">
    <property type="entry name" value="yjeF_cterm"/>
    <property type="match status" value="1"/>
</dbReference>
<dbReference type="GO" id="GO:0005524">
    <property type="term" value="F:ATP binding"/>
    <property type="evidence" value="ECO:0007669"/>
    <property type="project" value="UniProtKB-KW"/>
</dbReference>
<dbReference type="SUPFAM" id="SSF53613">
    <property type="entry name" value="Ribokinase-like"/>
    <property type="match status" value="1"/>
</dbReference>
<keyword evidence="4" id="KW-0520">NAD</keyword>
<protein>
    <submittedName>
        <fullName evidence="7">NAD(P)H-hydrate dehydratase</fullName>
    </submittedName>
</protein>
<evidence type="ECO:0000313" key="7">
    <source>
        <dbReference type="EMBL" id="HBA09537.1"/>
    </source>
</evidence>
<evidence type="ECO:0000259" key="6">
    <source>
        <dbReference type="PROSITE" id="PS51383"/>
    </source>
</evidence>
<reference evidence="7 8" key="1">
    <citation type="journal article" date="2018" name="Nat. Biotechnol.">
        <title>A standardized bacterial taxonomy based on genome phylogeny substantially revises the tree of life.</title>
        <authorList>
            <person name="Parks D.H."/>
            <person name="Chuvochina M."/>
            <person name="Waite D.W."/>
            <person name="Rinke C."/>
            <person name="Skarshewski A."/>
            <person name="Chaumeil P.A."/>
            <person name="Hugenholtz P."/>
        </authorList>
    </citation>
    <scope>NUCLEOTIDE SEQUENCE [LARGE SCALE GENOMIC DNA]</scope>
    <source>
        <strain evidence="7">UBA9958</strain>
    </source>
</reference>
<evidence type="ECO:0000256" key="4">
    <source>
        <dbReference type="ARBA" id="ARBA00023027"/>
    </source>
</evidence>
<dbReference type="PROSITE" id="PS01050">
    <property type="entry name" value="YJEF_C_2"/>
    <property type="match status" value="1"/>
</dbReference>
<evidence type="ECO:0000313" key="8">
    <source>
        <dbReference type="Proteomes" id="UP000264313"/>
    </source>
</evidence>
<feature type="domain" description="YjeF C-terminal" evidence="6">
    <location>
        <begin position="1"/>
        <end position="197"/>
    </location>
</feature>
<organism evidence="7 8">
    <name type="scientific">Methylotenera mobilis</name>
    <dbReference type="NCBI Taxonomy" id="359408"/>
    <lineage>
        <taxon>Bacteria</taxon>
        <taxon>Pseudomonadati</taxon>
        <taxon>Pseudomonadota</taxon>
        <taxon>Betaproteobacteria</taxon>
        <taxon>Nitrosomonadales</taxon>
        <taxon>Methylophilaceae</taxon>
        <taxon>Methylotenera</taxon>
    </lineage>
</organism>
<dbReference type="InterPro" id="IPR029056">
    <property type="entry name" value="Ribokinase-like"/>
</dbReference>
<dbReference type="PROSITE" id="PS51383">
    <property type="entry name" value="YJEF_C_3"/>
    <property type="match status" value="1"/>
</dbReference>
<evidence type="ECO:0000256" key="3">
    <source>
        <dbReference type="ARBA" id="ARBA00022857"/>
    </source>
</evidence>
<dbReference type="GO" id="GO:0052855">
    <property type="term" value="F:ADP-dependent NAD(P)H-hydrate dehydratase activity"/>
    <property type="evidence" value="ECO:0007669"/>
    <property type="project" value="TreeGrafter"/>
</dbReference>
<dbReference type="InterPro" id="IPR000631">
    <property type="entry name" value="CARKD"/>
</dbReference>
<dbReference type="InterPro" id="IPR017953">
    <property type="entry name" value="Carbohydrate_kinase_pred_CS"/>
</dbReference>
<dbReference type="STRING" id="1132855.GCA_000384255_01045"/>
<dbReference type="Pfam" id="PF01256">
    <property type="entry name" value="Carb_kinase"/>
    <property type="match status" value="1"/>
</dbReference>
<feature type="non-terminal residue" evidence="7">
    <location>
        <position position="1"/>
    </location>
</feature>
<dbReference type="EMBL" id="DNAA01000201">
    <property type="protein sequence ID" value="HBA09537.1"/>
    <property type="molecule type" value="Genomic_DNA"/>
</dbReference>
<keyword evidence="1" id="KW-0547">Nucleotide-binding</keyword>
<comment type="caution">
    <text evidence="7">The sequence shown here is derived from an EMBL/GenBank/DDBJ whole genome shotgun (WGS) entry which is preliminary data.</text>
</comment>
<evidence type="ECO:0000256" key="2">
    <source>
        <dbReference type="ARBA" id="ARBA00022840"/>
    </source>
</evidence>
<dbReference type="Gene3D" id="3.40.1190.20">
    <property type="match status" value="1"/>
</dbReference>
<dbReference type="PANTHER" id="PTHR12592">
    <property type="entry name" value="ATP-DEPENDENT (S)-NAD(P)H-HYDRATE DEHYDRATASE FAMILY MEMBER"/>
    <property type="match status" value="1"/>
</dbReference>
<evidence type="ECO:0000256" key="5">
    <source>
        <dbReference type="ARBA" id="ARBA00023239"/>
    </source>
</evidence>
<sequence>ESIAKLPQLNALVIGPGLGQSDVALDLLTFWLKKEQLLVLDADALNLIAKYPHLADLVRARQTDTIVTPHVGEAARLMSLSVAAIQKNRVDAAIGLAQSLRVICVLKGAGTVIAEKNKQYWINSTGNPALAVGGTGDVLTGIIASLIAQGLSPVDAAKLAVYVHGAAADVLVGQGVGPIGLTASELLIEVRTLLNQLNQLI</sequence>
<dbReference type="CDD" id="cd01171">
    <property type="entry name" value="YXKO-related"/>
    <property type="match status" value="1"/>
</dbReference>
<keyword evidence="2" id="KW-0067">ATP-binding</keyword>
<accession>A0A351RBW6</accession>
<name>A0A351RBW6_9PROT</name>
<dbReference type="GO" id="GO:0110051">
    <property type="term" value="P:metabolite repair"/>
    <property type="evidence" value="ECO:0007669"/>
    <property type="project" value="TreeGrafter"/>
</dbReference>
<keyword evidence="5" id="KW-0456">Lyase</keyword>
<proteinExistence type="predicted"/>
<keyword evidence="3" id="KW-0521">NADP</keyword>